<dbReference type="Pfam" id="PF07005">
    <property type="entry name" value="SBD_N"/>
    <property type="match status" value="1"/>
</dbReference>
<reference evidence="2 3" key="1">
    <citation type="submission" date="2018-06" db="EMBL/GenBank/DDBJ databases">
        <authorList>
            <consortium name="Pathogen Informatics"/>
            <person name="Doyle S."/>
        </authorList>
    </citation>
    <scope>NUCLEOTIDE SEQUENCE [LARGE SCALE GENOMIC DNA]</scope>
    <source>
        <strain evidence="2 3">NCTC11872</strain>
    </source>
</reference>
<dbReference type="Proteomes" id="UP000249936">
    <property type="component" value="Unassembled WGS sequence"/>
</dbReference>
<dbReference type="InterPro" id="IPR037051">
    <property type="entry name" value="4-carb_acid_sugar_kinase_N_sf"/>
</dbReference>
<organism evidence="2 3">
    <name type="scientific">Haemophilus influenzae</name>
    <dbReference type="NCBI Taxonomy" id="727"/>
    <lineage>
        <taxon>Bacteria</taxon>
        <taxon>Pseudomonadati</taxon>
        <taxon>Pseudomonadota</taxon>
        <taxon>Gammaproteobacteria</taxon>
        <taxon>Pasteurellales</taxon>
        <taxon>Pasteurellaceae</taxon>
        <taxon>Haemophilus</taxon>
    </lineage>
</organism>
<dbReference type="SUPFAM" id="SSF142764">
    <property type="entry name" value="YgbK-like"/>
    <property type="match status" value="1"/>
</dbReference>
<dbReference type="AlphaFoldDB" id="A0A2X1PMW0"/>
<accession>A0A2X1PMW0</accession>
<evidence type="ECO:0000259" key="1">
    <source>
        <dbReference type="Pfam" id="PF07005"/>
    </source>
</evidence>
<name>A0A2X1PMW0_HAEIF</name>
<protein>
    <submittedName>
        <fullName evidence="2">4-hydroxy-3-methylbut-2-enyl diphosphate reductase</fullName>
    </submittedName>
</protein>
<feature type="domain" description="Four-carbon acid sugar kinase N-terminal" evidence="1">
    <location>
        <begin position="2"/>
        <end position="46"/>
    </location>
</feature>
<proteinExistence type="predicted"/>
<dbReference type="Gene3D" id="3.40.50.10840">
    <property type="entry name" value="Putative sugar-binding, N-terminal domain"/>
    <property type="match status" value="1"/>
</dbReference>
<evidence type="ECO:0000313" key="2">
    <source>
        <dbReference type="EMBL" id="SPX42398.1"/>
    </source>
</evidence>
<sequence length="64" mass="6750">MLSESGMKNHPITPMTDANLMRLMDAQAKGKTGLVAYADVIKGASRGARVLCGIKSTRLPLCGC</sequence>
<gene>
    <name evidence="2" type="ORF">NCTC11872_02029</name>
</gene>
<dbReference type="EMBL" id="UASK01000006">
    <property type="protein sequence ID" value="SPX42398.1"/>
    <property type="molecule type" value="Genomic_DNA"/>
</dbReference>
<evidence type="ECO:0000313" key="3">
    <source>
        <dbReference type="Proteomes" id="UP000249936"/>
    </source>
</evidence>
<dbReference type="InterPro" id="IPR010737">
    <property type="entry name" value="4-carb_acid_sugar_kinase_N"/>
</dbReference>